<dbReference type="EMBL" id="MU069838">
    <property type="protein sequence ID" value="KAF5832965.1"/>
    <property type="molecule type" value="Genomic_DNA"/>
</dbReference>
<organism evidence="2 3">
    <name type="scientific">Dunaliella salina</name>
    <name type="common">Green alga</name>
    <name type="synonym">Protococcus salinus</name>
    <dbReference type="NCBI Taxonomy" id="3046"/>
    <lineage>
        <taxon>Eukaryota</taxon>
        <taxon>Viridiplantae</taxon>
        <taxon>Chlorophyta</taxon>
        <taxon>core chlorophytes</taxon>
        <taxon>Chlorophyceae</taxon>
        <taxon>CS clade</taxon>
        <taxon>Chlamydomonadales</taxon>
        <taxon>Dunaliellaceae</taxon>
        <taxon>Dunaliella</taxon>
    </lineage>
</organism>
<evidence type="ECO:0000313" key="2">
    <source>
        <dbReference type="EMBL" id="KAF5832965.1"/>
    </source>
</evidence>
<feature type="region of interest" description="Disordered" evidence="1">
    <location>
        <begin position="1"/>
        <end position="20"/>
    </location>
</feature>
<evidence type="ECO:0000256" key="1">
    <source>
        <dbReference type="SAM" id="MobiDB-lite"/>
    </source>
</evidence>
<keyword evidence="3" id="KW-1185">Reference proteome</keyword>
<evidence type="ECO:0000313" key="3">
    <source>
        <dbReference type="Proteomes" id="UP000815325"/>
    </source>
</evidence>
<protein>
    <recommendedName>
        <fullName evidence="4">Encoded protein</fullName>
    </recommendedName>
</protein>
<reference evidence="2" key="1">
    <citation type="submission" date="2017-08" db="EMBL/GenBank/DDBJ databases">
        <authorList>
            <person name="Polle J.E."/>
            <person name="Barry K."/>
            <person name="Cushman J."/>
            <person name="Schmutz J."/>
            <person name="Tran D."/>
            <person name="Hathwaick L.T."/>
            <person name="Yim W.C."/>
            <person name="Jenkins J."/>
            <person name="Mckie-Krisberg Z.M."/>
            <person name="Prochnik S."/>
            <person name="Lindquist E."/>
            <person name="Dockter R.B."/>
            <person name="Adam C."/>
            <person name="Molina H."/>
            <person name="Bunkerborg J."/>
            <person name="Jin E."/>
            <person name="Buchheim M."/>
            <person name="Magnuson J."/>
        </authorList>
    </citation>
    <scope>NUCLEOTIDE SEQUENCE</scope>
    <source>
        <strain evidence="2">CCAP 19/18</strain>
    </source>
</reference>
<sequence length="104" mass="11278">MNAHRMCRFGEPSPQGGAGELGSEGAYAFVFHSKSTLGTESLGGVPTSKEEFNLILLVVLEGLLTAVGVCLWRASRASESLRHVWKTFCACSFSLEDFLCLYIS</sequence>
<gene>
    <name evidence="2" type="ORF">DUNSADRAFT_10982</name>
</gene>
<name>A0ABQ7GED4_DUNSA</name>
<comment type="caution">
    <text evidence="2">The sequence shown here is derived from an EMBL/GenBank/DDBJ whole genome shotgun (WGS) entry which is preliminary data.</text>
</comment>
<accession>A0ABQ7GED4</accession>
<evidence type="ECO:0008006" key="4">
    <source>
        <dbReference type="Google" id="ProtNLM"/>
    </source>
</evidence>
<proteinExistence type="predicted"/>
<dbReference type="Proteomes" id="UP000815325">
    <property type="component" value="Unassembled WGS sequence"/>
</dbReference>